<dbReference type="Proteomes" id="UP001605261">
    <property type="component" value="Unassembled WGS sequence"/>
</dbReference>
<sequence length="208" mass="22499">METDAAYKIAVERQVRARMADVAASHPGVRTRGLDWVVREGKTELASAGLYPLRAARGWAASLVVQCPTALAFCRTWADGSESTQPNPDLLMATMSSAHGMPGFAGHSGVIVRAGTRDADALAAHLVDRLAAAALARALAWREVPVALIDDVVAHAAFYAWPLQTVLYIATRNGLRADDPRLRDALQRRAIMRRGQRDQALVQRVLPA</sequence>
<dbReference type="EMBL" id="JBHGCJ010000014">
    <property type="protein sequence ID" value="MFG6110851.1"/>
    <property type="molecule type" value="Genomic_DNA"/>
</dbReference>
<dbReference type="RefSeq" id="WP_394164332.1">
    <property type="nucleotide sequence ID" value="NZ_JBHGCJ010000014.1"/>
</dbReference>
<organism evidence="1 2">
    <name type="scientific">Stenotrophomonas nematodicola</name>
    <dbReference type="NCBI Taxonomy" id="2656746"/>
    <lineage>
        <taxon>Bacteria</taxon>
        <taxon>Pseudomonadati</taxon>
        <taxon>Pseudomonadota</taxon>
        <taxon>Gammaproteobacteria</taxon>
        <taxon>Lysobacterales</taxon>
        <taxon>Lysobacteraceae</taxon>
        <taxon>Stenotrophomonas</taxon>
    </lineage>
</organism>
<protein>
    <submittedName>
        <fullName evidence="1">Uncharacterized protein</fullName>
    </submittedName>
</protein>
<gene>
    <name evidence="1" type="ORF">ACEU0G_000732</name>
</gene>
<name>A0ABW7D0V2_9GAMM</name>
<accession>A0ABW7D0V2</accession>
<evidence type="ECO:0000313" key="2">
    <source>
        <dbReference type="Proteomes" id="UP001605261"/>
    </source>
</evidence>
<proteinExistence type="predicted"/>
<reference evidence="1 2" key="1">
    <citation type="submission" date="2024-09" db="EMBL/GenBank/DDBJ databases">
        <authorList>
            <consortium name="All-Russian atlas of soil microorganisms"/>
            <consortium name="as a basis for the search for new antimicrobial producers and enzymes with unique properties"/>
            <person name="Sokolova E.A."/>
            <person name="Voronina E.N."/>
        </authorList>
    </citation>
    <scope>NUCLEOTIDE SEQUENCE [LARGE SCALE GENOMIC DNA]</scope>
    <source>
        <strain evidence="1 2">AF-22b-331.1</strain>
    </source>
</reference>
<keyword evidence="2" id="KW-1185">Reference proteome</keyword>
<evidence type="ECO:0000313" key="1">
    <source>
        <dbReference type="EMBL" id="MFG6110851.1"/>
    </source>
</evidence>
<comment type="caution">
    <text evidence="1">The sequence shown here is derived from an EMBL/GenBank/DDBJ whole genome shotgun (WGS) entry which is preliminary data.</text>
</comment>